<evidence type="ECO:0000313" key="4">
    <source>
        <dbReference type="Proteomes" id="UP000790347"/>
    </source>
</evidence>
<reference evidence="3" key="2">
    <citation type="journal article" date="2022" name="Res Sq">
        <title>Comparative Genomics Reveals Insights into the Divergent Evolution of Astigmatic Mites and Household Pest Adaptations.</title>
        <authorList>
            <person name="Xiong Q."/>
            <person name="Wan A.T.-Y."/>
            <person name="Liu X.-Y."/>
            <person name="Fung C.S.-H."/>
            <person name="Xiao X."/>
            <person name="Malainual N."/>
            <person name="Hou J."/>
            <person name="Wang L."/>
            <person name="Wang M."/>
            <person name="Yang K."/>
            <person name="Cui Y."/>
            <person name="Leung E."/>
            <person name="Nong W."/>
            <person name="Shin S.-K."/>
            <person name="Au S."/>
            <person name="Jeong K.Y."/>
            <person name="Chew F.T."/>
            <person name="Hui J."/>
            <person name="Leung T.F."/>
            <person name="Tungtrongchitr A."/>
            <person name="Zhong N."/>
            <person name="Liu Z."/>
            <person name="Tsui S."/>
        </authorList>
    </citation>
    <scope>NUCLEOTIDE SEQUENCE</scope>
    <source>
        <strain evidence="3">Derf</strain>
        <tissue evidence="3">Whole organism</tissue>
    </source>
</reference>
<feature type="transmembrane region" description="Helical" evidence="2">
    <location>
        <begin position="154"/>
        <end position="173"/>
    </location>
</feature>
<dbReference type="EMBL" id="ASGP02000006">
    <property type="protein sequence ID" value="KAH9501640.1"/>
    <property type="molecule type" value="Genomic_DNA"/>
</dbReference>
<reference evidence="3" key="1">
    <citation type="submission" date="2013-05" db="EMBL/GenBank/DDBJ databases">
        <authorList>
            <person name="Yim A.K.Y."/>
            <person name="Chan T.F."/>
            <person name="Ji K.M."/>
            <person name="Liu X.Y."/>
            <person name="Zhou J.W."/>
            <person name="Li R.Q."/>
            <person name="Yang K.Y."/>
            <person name="Li J."/>
            <person name="Li M."/>
            <person name="Law P.T.W."/>
            <person name="Wu Y.L."/>
            <person name="Cai Z.L."/>
            <person name="Qin H."/>
            <person name="Bao Y."/>
            <person name="Leung R.K.K."/>
            <person name="Ng P.K.S."/>
            <person name="Zou J."/>
            <person name="Zhong X.J."/>
            <person name="Ran P.X."/>
            <person name="Zhong N.S."/>
            <person name="Liu Z.G."/>
            <person name="Tsui S.K.W."/>
        </authorList>
    </citation>
    <scope>NUCLEOTIDE SEQUENCE</scope>
    <source>
        <strain evidence="3">Derf</strain>
        <tissue evidence="3">Whole organism</tissue>
    </source>
</reference>
<feature type="region of interest" description="Disordered" evidence="1">
    <location>
        <begin position="470"/>
        <end position="494"/>
    </location>
</feature>
<keyword evidence="4" id="KW-1185">Reference proteome</keyword>
<name>A0A922HQ43_DERFA</name>
<feature type="transmembrane region" description="Helical" evidence="2">
    <location>
        <begin position="408"/>
        <end position="430"/>
    </location>
</feature>
<protein>
    <submittedName>
        <fullName evidence="3">Uncharacterized protein</fullName>
    </submittedName>
</protein>
<evidence type="ECO:0000313" key="3">
    <source>
        <dbReference type="EMBL" id="KAH9501640.1"/>
    </source>
</evidence>
<sequence length="545" mass="63530">MKSRFCEEFEYQKQHHFHRTLPPEQMMNNIIFSVEVWPPFINLINLERNSSTVICGPLLGYLIELANRLKSNITYIPDLGNETLPFSDFKENGINVVLSPYTPMNLFNEHVQEHIHLSRIMSDVPMMSIISGTKKLKINWSVFNSFNDPFVHLYALYFIFIGIFILTFNRLIFGSMKLKIIYDMIRTLFGQPIPRLDYDKKIRFLLLNLIWLTFFLKLFLSYILLALNQFGHAYDRIDTLDDLVNHRNMKVFLFKGEPSQTILTAFDHPFYYDLENRFLIEDPPNEDIEDWENKIANEINDRKLAMISDEYYLDYFQYVFLNKFPNLYRSIRNDVVLPYFLPLSNKNSNEMDHSLNEMIISLSENGLYNYWVIETLNQNKVEIYTKMNHKHTINDFEVMSLSINDIQAIISIYCIFSIKSILILFIEILVKKISMMKNTMANSVSHLGSSDINLTESIGSSNIHVNRQRQSQGFSANRNTCATPGPALGKNGKVCRRFSDNKTSRSSGNFSKNSPFKLNAPPSINEMLHDDMINLDNCIGSFRVP</sequence>
<accession>A0A922HQ43</accession>
<organism evidence="3 4">
    <name type="scientific">Dermatophagoides farinae</name>
    <name type="common">American house dust mite</name>
    <dbReference type="NCBI Taxonomy" id="6954"/>
    <lineage>
        <taxon>Eukaryota</taxon>
        <taxon>Metazoa</taxon>
        <taxon>Ecdysozoa</taxon>
        <taxon>Arthropoda</taxon>
        <taxon>Chelicerata</taxon>
        <taxon>Arachnida</taxon>
        <taxon>Acari</taxon>
        <taxon>Acariformes</taxon>
        <taxon>Sarcoptiformes</taxon>
        <taxon>Astigmata</taxon>
        <taxon>Psoroptidia</taxon>
        <taxon>Analgoidea</taxon>
        <taxon>Pyroglyphidae</taxon>
        <taxon>Dermatophagoidinae</taxon>
        <taxon>Dermatophagoides</taxon>
    </lineage>
</organism>
<feature type="compositionally biased region" description="Polar residues" evidence="1">
    <location>
        <begin position="470"/>
        <end position="482"/>
    </location>
</feature>
<keyword evidence="2" id="KW-0472">Membrane</keyword>
<dbReference type="Proteomes" id="UP000790347">
    <property type="component" value="Unassembled WGS sequence"/>
</dbReference>
<feature type="transmembrane region" description="Helical" evidence="2">
    <location>
        <begin position="204"/>
        <end position="227"/>
    </location>
</feature>
<evidence type="ECO:0000256" key="1">
    <source>
        <dbReference type="SAM" id="MobiDB-lite"/>
    </source>
</evidence>
<keyword evidence="2" id="KW-1133">Transmembrane helix</keyword>
<keyword evidence="2" id="KW-0812">Transmembrane</keyword>
<evidence type="ECO:0000256" key="2">
    <source>
        <dbReference type="SAM" id="Phobius"/>
    </source>
</evidence>
<dbReference type="AlphaFoldDB" id="A0A922HQ43"/>
<gene>
    <name evidence="3" type="ORF">DERF_012475</name>
</gene>
<proteinExistence type="predicted"/>
<comment type="caution">
    <text evidence="3">The sequence shown here is derived from an EMBL/GenBank/DDBJ whole genome shotgun (WGS) entry which is preliminary data.</text>
</comment>